<dbReference type="PANTHER" id="PTHR13343:SF17">
    <property type="entry name" value="CELLULAR REPRESSOR OF E1A-STIMULATED GENES, ISOFORM A"/>
    <property type="match status" value="1"/>
</dbReference>
<evidence type="ECO:0000259" key="2">
    <source>
        <dbReference type="Pfam" id="PF13883"/>
    </source>
</evidence>
<sequence>MGIKVLRRVSVVYLVLLFVSFLVPVHGRLLSSPNKPDPNNAAATARWLVTQNSWGVLNTISIDLRGAPFGNVVSFSDGEPNYGRGIPYFYLTTLDPTARNALKDQRASFTVSEYPLGTCGKTDPENPTCAKITLTGNLKLVDEKSKEAEYARSALFSKHPEMKDWPKDHSFQVFKLEIENIFLVDWFGPAKPLSVAEYLKPRPSPSKPPTSFPPL</sequence>
<dbReference type="SUPFAM" id="SSF50475">
    <property type="entry name" value="FMN-binding split barrel"/>
    <property type="match status" value="1"/>
</dbReference>
<dbReference type="KEGG" id="qsa:O6P43_004561"/>
<dbReference type="Pfam" id="PF13883">
    <property type="entry name" value="CREG_beta-barrel"/>
    <property type="match status" value="1"/>
</dbReference>
<evidence type="ECO:0000256" key="1">
    <source>
        <dbReference type="SAM" id="SignalP"/>
    </source>
</evidence>
<accession>A0AAD7VG11</accession>
<dbReference type="Proteomes" id="UP001163823">
    <property type="component" value="Chromosome 3"/>
</dbReference>
<name>A0AAD7VG11_QUISA</name>
<protein>
    <submittedName>
        <fullName evidence="3">Protein CREG1</fullName>
    </submittedName>
</protein>
<feature type="chain" id="PRO_5041925124" evidence="1">
    <location>
        <begin position="28"/>
        <end position="215"/>
    </location>
</feature>
<dbReference type="GO" id="GO:0005737">
    <property type="term" value="C:cytoplasm"/>
    <property type="evidence" value="ECO:0007669"/>
    <property type="project" value="UniProtKB-ARBA"/>
</dbReference>
<dbReference type="EMBL" id="JARAOO010000003">
    <property type="protein sequence ID" value="KAJ7974497.1"/>
    <property type="molecule type" value="Genomic_DNA"/>
</dbReference>
<evidence type="ECO:0000313" key="4">
    <source>
        <dbReference type="Proteomes" id="UP001163823"/>
    </source>
</evidence>
<dbReference type="PANTHER" id="PTHR13343">
    <property type="entry name" value="CREG1 PROTEIN"/>
    <property type="match status" value="1"/>
</dbReference>
<keyword evidence="1" id="KW-0732">Signal</keyword>
<dbReference type="InterPro" id="IPR012349">
    <property type="entry name" value="Split_barrel_FMN-bd"/>
</dbReference>
<dbReference type="AlphaFoldDB" id="A0AAD7VG11"/>
<feature type="domain" description="CREG-like beta-barrel" evidence="2">
    <location>
        <begin position="36"/>
        <end position="200"/>
    </location>
</feature>
<reference evidence="3" key="1">
    <citation type="journal article" date="2023" name="Science">
        <title>Elucidation of the pathway for biosynthesis of saponin adjuvants from the soapbark tree.</title>
        <authorList>
            <person name="Reed J."/>
            <person name="Orme A."/>
            <person name="El-Demerdash A."/>
            <person name="Owen C."/>
            <person name="Martin L.B.B."/>
            <person name="Misra R.C."/>
            <person name="Kikuchi S."/>
            <person name="Rejzek M."/>
            <person name="Martin A.C."/>
            <person name="Harkess A."/>
            <person name="Leebens-Mack J."/>
            <person name="Louveau T."/>
            <person name="Stephenson M.J."/>
            <person name="Osbourn A."/>
        </authorList>
    </citation>
    <scope>NUCLEOTIDE SEQUENCE</scope>
    <source>
        <strain evidence="3">S10</strain>
    </source>
</reference>
<organism evidence="3 4">
    <name type="scientific">Quillaja saponaria</name>
    <name type="common">Soap bark tree</name>
    <dbReference type="NCBI Taxonomy" id="32244"/>
    <lineage>
        <taxon>Eukaryota</taxon>
        <taxon>Viridiplantae</taxon>
        <taxon>Streptophyta</taxon>
        <taxon>Embryophyta</taxon>
        <taxon>Tracheophyta</taxon>
        <taxon>Spermatophyta</taxon>
        <taxon>Magnoliopsida</taxon>
        <taxon>eudicotyledons</taxon>
        <taxon>Gunneridae</taxon>
        <taxon>Pentapetalae</taxon>
        <taxon>rosids</taxon>
        <taxon>fabids</taxon>
        <taxon>Fabales</taxon>
        <taxon>Quillajaceae</taxon>
        <taxon>Quillaja</taxon>
    </lineage>
</organism>
<dbReference type="Gene3D" id="2.30.110.10">
    <property type="entry name" value="Electron Transport, Fmn-binding Protein, Chain A"/>
    <property type="match status" value="1"/>
</dbReference>
<keyword evidence="4" id="KW-1185">Reference proteome</keyword>
<gene>
    <name evidence="3" type="ORF">O6P43_004561</name>
</gene>
<comment type="caution">
    <text evidence="3">The sequence shown here is derived from an EMBL/GenBank/DDBJ whole genome shotgun (WGS) entry which is preliminary data.</text>
</comment>
<proteinExistence type="predicted"/>
<dbReference type="InterPro" id="IPR055343">
    <property type="entry name" value="CREG_beta-barrel"/>
</dbReference>
<evidence type="ECO:0000313" key="3">
    <source>
        <dbReference type="EMBL" id="KAJ7974497.1"/>
    </source>
</evidence>
<feature type="signal peptide" evidence="1">
    <location>
        <begin position="1"/>
        <end position="27"/>
    </location>
</feature>